<dbReference type="GO" id="GO:0005886">
    <property type="term" value="C:plasma membrane"/>
    <property type="evidence" value="ECO:0007669"/>
    <property type="project" value="UniProtKB-SubCell"/>
</dbReference>
<evidence type="ECO:0000256" key="2">
    <source>
        <dbReference type="ARBA" id="ARBA00022475"/>
    </source>
</evidence>
<evidence type="ECO:0000313" key="8">
    <source>
        <dbReference type="EMBL" id="GGG18141.1"/>
    </source>
</evidence>
<gene>
    <name evidence="8" type="ORF">GCM10007425_10730</name>
</gene>
<feature type="domain" description="DUF2179" evidence="7">
    <location>
        <begin position="223"/>
        <end position="277"/>
    </location>
</feature>
<evidence type="ECO:0000256" key="6">
    <source>
        <dbReference type="SAM" id="Phobius"/>
    </source>
</evidence>
<reference evidence="8" key="1">
    <citation type="journal article" date="2014" name="Int. J. Syst. Evol. Microbiol.">
        <title>Complete genome sequence of Corynebacterium casei LMG S-19264T (=DSM 44701T), isolated from a smear-ripened cheese.</title>
        <authorList>
            <consortium name="US DOE Joint Genome Institute (JGI-PGF)"/>
            <person name="Walter F."/>
            <person name="Albersmeier A."/>
            <person name="Kalinowski J."/>
            <person name="Ruckert C."/>
        </authorList>
    </citation>
    <scope>NUCLEOTIDE SEQUENCE</scope>
    <source>
        <strain evidence="8">CGMCC 1.15760</strain>
    </source>
</reference>
<reference evidence="8" key="2">
    <citation type="submission" date="2020-09" db="EMBL/GenBank/DDBJ databases">
        <authorList>
            <person name="Sun Q."/>
            <person name="Zhou Y."/>
        </authorList>
    </citation>
    <scope>NUCLEOTIDE SEQUENCE</scope>
    <source>
        <strain evidence="8">CGMCC 1.15760</strain>
    </source>
</reference>
<dbReference type="InterPro" id="IPR003740">
    <property type="entry name" value="YitT"/>
</dbReference>
<dbReference type="PANTHER" id="PTHR33545:SF9">
    <property type="entry name" value="UPF0750 MEMBRANE PROTEIN YITE"/>
    <property type="match status" value="1"/>
</dbReference>
<dbReference type="InterPro" id="IPR051461">
    <property type="entry name" value="UPF0750_membrane"/>
</dbReference>
<dbReference type="InterPro" id="IPR015867">
    <property type="entry name" value="N-reg_PII/ATP_PRibTrfase_C"/>
</dbReference>
<evidence type="ECO:0000256" key="3">
    <source>
        <dbReference type="ARBA" id="ARBA00022692"/>
    </source>
</evidence>
<feature type="transmembrane region" description="Helical" evidence="6">
    <location>
        <begin position="82"/>
        <end position="102"/>
    </location>
</feature>
<keyword evidence="4 6" id="KW-1133">Transmembrane helix</keyword>
<evidence type="ECO:0000259" key="7">
    <source>
        <dbReference type="Pfam" id="PF10035"/>
    </source>
</evidence>
<dbReference type="Gene3D" id="3.30.70.120">
    <property type="match status" value="1"/>
</dbReference>
<accession>A0A917G1J3</accession>
<dbReference type="Proteomes" id="UP000616608">
    <property type="component" value="Unassembled WGS sequence"/>
</dbReference>
<comment type="subcellular location">
    <subcellularLocation>
        <location evidence="1">Cell membrane</location>
        <topology evidence="1">Multi-pass membrane protein</topology>
    </subcellularLocation>
</comment>
<evidence type="ECO:0000256" key="4">
    <source>
        <dbReference type="ARBA" id="ARBA00022989"/>
    </source>
</evidence>
<organism evidence="8 9">
    <name type="scientific">Lysinibacillus alkalisoli</name>
    <dbReference type="NCBI Taxonomy" id="1911548"/>
    <lineage>
        <taxon>Bacteria</taxon>
        <taxon>Bacillati</taxon>
        <taxon>Bacillota</taxon>
        <taxon>Bacilli</taxon>
        <taxon>Bacillales</taxon>
        <taxon>Bacillaceae</taxon>
        <taxon>Lysinibacillus</taxon>
    </lineage>
</organism>
<name>A0A917G1J3_9BACI</name>
<proteinExistence type="predicted"/>
<dbReference type="PIRSF" id="PIRSF006483">
    <property type="entry name" value="Membrane_protein_YitT"/>
    <property type="match status" value="1"/>
</dbReference>
<evidence type="ECO:0000256" key="5">
    <source>
        <dbReference type="ARBA" id="ARBA00023136"/>
    </source>
</evidence>
<dbReference type="EMBL" id="BMJT01000003">
    <property type="protein sequence ID" value="GGG18141.1"/>
    <property type="molecule type" value="Genomic_DNA"/>
</dbReference>
<keyword evidence="3 6" id="KW-0812">Transmembrane</keyword>
<dbReference type="PANTHER" id="PTHR33545">
    <property type="entry name" value="UPF0750 MEMBRANE PROTEIN YITT-RELATED"/>
    <property type="match status" value="1"/>
</dbReference>
<feature type="transmembrane region" description="Helical" evidence="6">
    <location>
        <begin position="12"/>
        <end position="31"/>
    </location>
</feature>
<keyword evidence="2" id="KW-1003">Cell membrane</keyword>
<dbReference type="AlphaFoldDB" id="A0A917G1J3"/>
<dbReference type="CDD" id="cd16380">
    <property type="entry name" value="YitT_C"/>
    <property type="match status" value="1"/>
</dbReference>
<protein>
    <submittedName>
        <fullName evidence="8">Membrane protein</fullName>
    </submittedName>
</protein>
<evidence type="ECO:0000256" key="1">
    <source>
        <dbReference type="ARBA" id="ARBA00004651"/>
    </source>
</evidence>
<dbReference type="InterPro" id="IPR019264">
    <property type="entry name" value="DUF2179"/>
</dbReference>
<keyword evidence="9" id="KW-1185">Reference proteome</keyword>
<dbReference type="Pfam" id="PF02588">
    <property type="entry name" value="YitT_membrane"/>
    <property type="match status" value="1"/>
</dbReference>
<dbReference type="Pfam" id="PF10035">
    <property type="entry name" value="DUF2179"/>
    <property type="match status" value="1"/>
</dbReference>
<comment type="caution">
    <text evidence="8">The sequence shown here is derived from an EMBL/GenBank/DDBJ whole genome shotgun (WGS) entry which is preliminary data.</text>
</comment>
<sequence length="290" mass="31298">MMNQQTFKQTSLNYGYIVVGAALVGIAYNLFLLPAQLAAGGVSGISTILYELYGTKPALVQAIINLPLFIVGFLTLGKDFSVKSLIGTMMVPLTIFLTEGLVAKGSHDAFLSSIYGGIVLGVGLGLVYRGGGSTGGTAALAQILKKYANISSGFSQLIVDGFVVVASAFVFSFELALYALISIFVTSKVIDFVQLQTGDNKLVFIITNNEERVTSLIYEHVNRGVTQVQSFGAFSKRERALLLCVMEQREAIYFKQIISTEEPDSFVIFLNASEILGRGFSMAKVYGNKK</sequence>
<feature type="transmembrane region" description="Helical" evidence="6">
    <location>
        <begin position="162"/>
        <end position="185"/>
    </location>
</feature>
<feature type="transmembrane region" description="Helical" evidence="6">
    <location>
        <begin position="58"/>
        <end position="76"/>
    </location>
</feature>
<keyword evidence="5 6" id="KW-0472">Membrane</keyword>
<evidence type="ECO:0000313" key="9">
    <source>
        <dbReference type="Proteomes" id="UP000616608"/>
    </source>
</evidence>